<keyword evidence="2" id="KW-1185">Reference proteome</keyword>
<dbReference type="EMBL" id="CP015136">
    <property type="protein sequence ID" value="AMY10740.1"/>
    <property type="molecule type" value="Genomic_DNA"/>
</dbReference>
<proteinExistence type="predicted"/>
<sequence>MAPTVCTVRFEDAEGTVHTVTVSAASLYEAVGLAVQAFAAQPWTPPIPAAAPLTVEVRPTSVEHRVTMQRVRQWAAATATSPADRLHRQRVGALLAGR</sequence>
<accession>A0A143PRK2</accession>
<dbReference type="Proteomes" id="UP000076079">
    <property type="component" value="Chromosome"/>
</dbReference>
<name>A0A143PRK2_LUTPR</name>
<dbReference type="RefSeq" id="WP_110172352.1">
    <property type="nucleotide sequence ID" value="NZ_CP015136.1"/>
</dbReference>
<evidence type="ECO:0000313" key="1">
    <source>
        <dbReference type="EMBL" id="AMY10740.1"/>
    </source>
</evidence>
<organism evidence="1 2">
    <name type="scientific">Luteitalea pratensis</name>
    <dbReference type="NCBI Taxonomy" id="1855912"/>
    <lineage>
        <taxon>Bacteria</taxon>
        <taxon>Pseudomonadati</taxon>
        <taxon>Acidobacteriota</taxon>
        <taxon>Vicinamibacteria</taxon>
        <taxon>Vicinamibacterales</taxon>
        <taxon>Vicinamibacteraceae</taxon>
        <taxon>Luteitalea</taxon>
    </lineage>
</organism>
<reference evidence="1 2" key="1">
    <citation type="journal article" date="2016" name="Genome Announc.">
        <title>First Complete Genome Sequence of a Subdivision 6 Acidobacterium Strain.</title>
        <authorList>
            <person name="Huang S."/>
            <person name="Vieira S."/>
            <person name="Bunk B."/>
            <person name="Riedel T."/>
            <person name="Sproer C."/>
            <person name="Overmann J."/>
        </authorList>
    </citation>
    <scope>NUCLEOTIDE SEQUENCE [LARGE SCALE GENOMIC DNA]</scope>
    <source>
        <strain evidence="2">DSM 100886 HEG_-6_39</strain>
    </source>
</reference>
<gene>
    <name evidence="1" type="ORF">LuPra_03979</name>
</gene>
<dbReference type="AlphaFoldDB" id="A0A143PRK2"/>
<dbReference type="KEGG" id="abac:LuPra_03979"/>
<protein>
    <submittedName>
        <fullName evidence="1">Uncharacterized protein</fullName>
    </submittedName>
</protein>
<evidence type="ECO:0000313" key="2">
    <source>
        <dbReference type="Proteomes" id="UP000076079"/>
    </source>
</evidence>
<reference evidence="2" key="2">
    <citation type="submission" date="2016-04" db="EMBL/GenBank/DDBJ databases">
        <title>First Complete Genome Sequence of a Subdivision 6 Acidobacterium.</title>
        <authorList>
            <person name="Huang S."/>
            <person name="Vieira S."/>
            <person name="Bunk B."/>
            <person name="Riedel T."/>
            <person name="Sproeer C."/>
            <person name="Overmann J."/>
        </authorList>
    </citation>
    <scope>NUCLEOTIDE SEQUENCE [LARGE SCALE GENOMIC DNA]</scope>
    <source>
        <strain evidence="2">DSM 100886 HEG_-6_39</strain>
    </source>
</reference>